<evidence type="ECO:0000313" key="4">
    <source>
        <dbReference type="EMBL" id="CAF4603526.1"/>
    </source>
</evidence>
<dbReference type="InterPro" id="IPR058912">
    <property type="entry name" value="HTH_animal"/>
</dbReference>
<dbReference type="PANTHER" id="PTHR21301:SF10">
    <property type="entry name" value="REVERSE TRANSCRIPTASE DOMAIN-CONTAINING PROTEIN"/>
    <property type="match status" value="1"/>
</dbReference>
<reference evidence="3" key="1">
    <citation type="submission" date="2021-02" db="EMBL/GenBank/DDBJ databases">
        <authorList>
            <person name="Nowell W R."/>
        </authorList>
    </citation>
    <scope>NUCLEOTIDE SEQUENCE</scope>
</reference>
<comment type="caution">
    <text evidence="3">The sequence shown here is derived from an EMBL/GenBank/DDBJ whole genome shotgun (WGS) entry which is preliminary data.</text>
</comment>
<dbReference type="PANTHER" id="PTHR21301">
    <property type="entry name" value="REVERSE TRANSCRIPTASE"/>
    <property type="match status" value="1"/>
</dbReference>
<name>A0A818MXP6_9BILA</name>
<dbReference type="InterPro" id="IPR043502">
    <property type="entry name" value="DNA/RNA_pol_sf"/>
</dbReference>
<organism evidence="3 5">
    <name type="scientific">Rotaria socialis</name>
    <dbReference type="NCBI Taxonomy" id="392032"/>
    <lineage>
        <taxon>Eukaryota</taxon>
        <taxon>Metazoa</taxon>
        <taxon>Spiralia</taxon>
        <taxon>Gnathifera</taxon>
        <taxon>Rotifera</taxon>
        <taxon>Eurotatoria</taxon>
        <taxon>Bdelloidea</taxon>
        <taxon>Philodinida</taxon>
        <taxon>Philodinidae</taxon>
        <taxon>Rotaria</taxon>
    </lineage>
</organism>
<feature type="region of interest" description="Disordered" evidence="1">
    <location>
        <begin position="688"/>
        <end position="707"/>
    </location>
</feature>
<dbReference type="EMBL" id="CAJNYU010002736">
    <property type="protein sequence ID" value="CAF3597166.1"/>
    <property type="molecule type" value="Genomic_DNA"/>
</dbReference>
<dbReference type="Pfam" id="PF26215">
    <property type="entry name" value="HTH_animal"/>
    <property type="match status" value="1"/>
</dbReference>
<dbReference type="InterPro" id="IPR000477">
    <property type="entry name" value="RT_dom"/>
</dbReference>
<sequence length="813" mass="93734">MIVRLHSPLLKKKEEKVNKKLCSFNIKVSSCPNDPKVVTNMSSHVLSNEETLCLANGLNYGLVPKRIDSMNVVSNVEQFFHHVTDIFQQHKEFMKELRENEVKMDSDVRVLNTKELTLASDLRWITRSYLRKAEDFRLQKNKIDSKEEDYRHLLKKLKENTSIIITRPDKGRGVVVMDKHAYVSKMLTILNDSSKFSCLSEDPTIKREGSLMRLLLRLHNEKSITDQFLNFARPIGSNPGRLYGLPKIHKKTENVPLRDVPLRPVLSSVGTFNYRLAKALTHMFSDIIKKQNIIRDSFSFVKELKELPKVKSMYKMVSFDITSLYTNIPVDETIKIILKHLYEIRSTPPLIKQDDMEQLLIFATKRSHFLFDGKVYDQIDGVSMGSPLAPLLAEIFLQEFERKYLPSFEDMGIIYWKRYVDDTFVLLNPNFSRKDVCANLSKLHPSLQFTSEEENKDTCTLPFLGVLVQRQAGIGFHTGIYRKETFTGLITKWSSFVPKIYKYNTISTMIYRAIQLCSSNKSLHEEFEFIRELSTKNGYPAGFVDSIIGPKLNIINAPPSPPPSPSNTSTPKTETVVFRIPYIGKESHVYGKRITSTVLNHYPLKKIRLIYDVIDRIGRGFSMKDVVPKELISHVVYEATCSKCDQKYIGQTCRHLKTRMNEHLTNQNKFIPQLSKKAAITLKRNNNSHKSTIQQRPVTRSQTGKLPPMRIHLNQDDLNELFKETKINQSIEPPHKPTSAITKHYLSTGHVLHNSDFRVLLKEQNRYRLVIKESLLIKANEPKLNGKERSMPLYIFPNGTEIKKKQSKIKSTG</sequence>
<protein>
    <recommendedName>
        <fullName evidence="2">Reverse transcriptase domain-containing protein</fullName>
    </recommendedName>
</protein>
<feature type="domain" description="Reverse transcriptase" evidence="2">
    <location>
        <begin position="226"/>
        <end position="491"/>
    </location>
</feature>
<evidence type="ECO:0000313" key="5">
    <source>
        <dbReference type="Proteomes" id="UP000663869"/>
    </source>
</evidence>
<proteinExistence type="predicted"/>
<evidence type="ECO:0000256" key="1">
    <source>
        <dbReference type="SAM" id="MobiDB-lite"/>
    </source>
</evidence>
<accession>A0A818MXP6</accession>
<feature type="compositionally biased region" description="Polar residues" evidence="1">
    <location>
        <begin position="688"/>
        <end position="704"/>
    </location>
</feature>
<dbReference type="SUPFAM" id="SSF56672">
    <property type="entry name" value="DNA/RNA polymerases"/>
    <property type="match status" value="1"/>
</dbReference>
<evidence type="ECO:0000259" key="2">
    <source>
        <dbReference type="PROSITE" id="PS50878"/>
    </source>
</evidence>
<dbReference type="EMBL" id="CAJOBQ010003361">
    <property type="protein sequence ID" value="CAF4603526.1"/>
    <property type="molecule type" value="Genomic_DNA"/>
</dbReference>
<dbReference type="Proteomes" id="UP000663869">
    <property type="component" value="Unassembled WGS sequence"/>
</dbReference>
<evidence type="ECO:0000313" key="3">
    <source>
        <dbReference type="EMBL" id="CAF3597166.1"/>
    </source>
</evidence>
<gene>
    <name evidence="3" type="ORF">FME351_LOCUS21759</name>
    <name evidence="4" type="ORF">TSG867_LOCUS27977</name>
</gene>
<dbReference type="Proteomes" id="UP000663862">
    <property type="component" value="Unassembled WGS sequence"/>
</dbReference>
<dbReference type="AlphaFoldDB" id="A0A818MXP6"/>
<dbReference type="PROSITE" id="PS50878">
    <property type="entry name" value="RT_POL"/>
    <property type="match status" value="1"/>
</dbReference>
<dbReference type="Pfam" id="PF00078">
    <property type="entry name" value="RVT_1"/>
    <property type="match status" value="1"/>
</dbReference>